<sequence length="217" mass="23439">MTTSAVGTSGEERRGHNNEEHGWRMQVRIKFSGRTSGITSKIPPRLTSSSARPRATSATTVMEGRAGVGRAWTCVGNERRDFTQTRPLFLLHPEPSSCAMHVPDPARPLSNTSACGVPLSPPSPSYPRSPFTAISLCNIPALSPPTPSSPTQRAPPPLPVPTPFTRTPYLCDPRQYRGCPPRPFALLPHVSDAHLLLLPTTSAPAQHTHATKTHSPH</sequence>
<dbReference type="AlphaFoldDB" id="A0AAW0A0D9"/>
<feature type="region of interest" description="Disordered" evidence="1">
    <location>
        <begin position="1"/>
        <end position="23"/>
    </location>
</feature>
<dbReference type="EMBL" id="JAWWNJ010000096">
    <property type="protein sequence ID" value="KAK6996696.1"/>
    <property type="molecule type" value="Genomic_DNA"/>
</dbReference>
<evidence type="ECO:0000313" key="3">
    <source>
        <dbReference type="Proteomes" id="UP001362999"/>
    </source>
</evidence>
<feature type="region of interest" description="Disordered" evidence="1">
    <location>
        <begin position="36"/>
        <end position="60"/>
    </location>
</feature>
<accession>A0AAW0A0D9</accession>
<keyword evidence="3" id="KW-1185">Reference proteome</keyword>
<feature type="compositionally biased region" description="Low complexity" evidence="1">
    <location>
        <begin position="43"/>
        <end position="60"/>
    </location>
</feature>
<name>A0AAW0A0D9_9AGAR</name>
<comment type="caution">
    <text evidence="2">The sequence shown here is derived from an EMBL/GenBank/DDBJ whole genome shotgun (WGS) entry which is preliminary data.</text>
</comment>
<gene>
    <name evidence="2" type="ORF">R3P38DRAFT_1956512</name>
</gene>
<protein>
    <submittedName>
        <fullName evidence="2">Uncharacterized protein</fullName>
    </submittedName>
</protein>
<reference evidence="2 3" key="1">
    <citation type="journal article" date="2024" name="J Genomics">
        <title>Draft genome sequencing and assembly of Favolaschia claudopus CIRM-BRFM 2984 isolated from oak limbs.</title>
        <authorList>
            <person name="Navarro D."/>
            <person name="Drula E."/>
            <person name="Chaduli D."/>
            <person name="Cazenave R."/>
            <person name="Ahrendt S."/>
            <person name="Wang J."/>
            <person name="Lipzen A."/>
            <person name="Daum C."/>
            <person name="Barry K."/>
            <person name="Grigoriev I.V."/>
            <person name="Favel A."/>
            <person name="Rosso M.N."/>
            <person name="Martin F."/>
        </authorList>
    </citation>
    <scope>NUCLEOTIDE SEQUENCE [LARGE SCALE GENOMIC DNA]</scope>
    <source>
        <strain evidence="2 3">CIRM-BRFM 2984</strain>
    </source>
</reference>
<evidence type="ECO:0000313" key="2">
    <source>
        <dbReference type="EMBL" id="KAK6996696.1"/>
    </source>
</evidence>
<evidence type="ECO:0000256" key="1">
    <source>
        <dbReference type="SAM" id="MobiDB-lite"/>
    </source>
</evidence>
<dbReference type="Proteomes" id="UP001362999">
    <property type="component" value="Unassembled WGS sequence"/>
</dbReference>
<organism evidence="2 3">
    <name type="scientific">Favolaschia claudopus</name>
    <dbReference type="NCBI Taxonomy" id="2862362"/>
    <lineage>
        <taxon>Eukaryota</taxon>
        <taxon>Fungi</taxon>
        <taxon>Dikarya</taxon>
        <taxon>Basidiomycota</taxon>
        <taxon>Agaricomycotina</taxon>
        <taxon>Agaricomycetes</taxon>
        <taxon>Agaricomycetidae</taxon>
        <taxon>Agaricales</taxon>
        <taxon>Marasmiineae</taxon>
        <taxon>Mycenaceae</taxon>
        <taxon>Favolaschia</taxon>
    </lineage>
</organism>
<feature type="compositionally biased region" description="Basic and acidic residues" evidence="1">
    <location>
        <begin position="10"/>
        <end position="23"/>
    </location>
</feature>
<proteinExistence type="predicted"/>